<gene>
    <name evidence="2" type="ORF">C4K04_1255</name>
</gene>
<dbReference type="Pfam" id="PF16778">
    <property type="entry name" value="Phage_tail_APC"/>
    <property type="match status" value="1"/>
</dbReference>
<dbReference type="RefSeq" id="WP_124319365.1">
    <property type="nucleotide sequence ID" value="NZ_CP027753.1"/>
</dbReference>
<dbReference type="InterPro" id="IPR031893">
    <property type="entry name" value="Phage_tail_APC"/>
</dbReference>
<proteinExistence type="predicted"/>
<feature type="domain" description="Phage tail assembly chaperone-like" evidence="1">
    <location>
        <begin position="88"/>
        <end position="153"/>
    </location>
</feature>
<accession>A0A3G7TIK5</accession>
<name>A0A3G7TIK5_9PSED</name>
<dbReference type="Proteomes" id="UP000268048">
    <property type="component" value="Chromosome"/>
</dbReference>
<dbReference type="AlphaFoldDB" id="A0A3G7TIK5"/>
<evidence type="ECO:0000313" key="2">
    <source>
        <dbReference type="EMBL" id="AZE46947.1"/>
    </source>
</evidence>
<evidence type="ECO:0000313" key="3">
    <source>
        <dbReference type="Proteomes" id="UP000268048"/>
    </source>
</evidence>
<evidence type="ECO:0000259" key="1">
    <source>
        <dbReference type="Pfam" id="PF16778"/>
    </source>
</evidence>
<sequence length="163" mass="18207">MALYARVEDDVVVELIETGSFMISQLFATDFLSSMVAVPEGVEVELGKPIHLPEQVAPLSPVVDVAAAVAFASEVRGKATEEDAPDQARKWRQSVLTDSQWLVTRHRDEQELGRGTTLTAKQYLELLEYRQALRDWPASDSFPEMTARPSVPEWSVSFFHTAD</sequence>
<organism evidence="2 3">
    <name type="scientific">Pseudomonas chlororaphis</name>
    <dbReference type="NCBI Taxonomy" id="587753"/>
    <lineage>
        <taxon>Bacteria</taxon>
        <taxon>Pseudomonadati</taxon>
        <taxon>Pseudomonadota</taxon>
        <taxon>Gammaproteobacteria</taxon>
        <taxon>Pseudomonadales</taxon>
        <taxon>Pseudomonadaceae</taxon>
        <taxon>Pseudomonas</taxon>
    </lineage>
</organism>
<dbReference type="EMBL" id="CP027753">
    <property type="protein sequence ID" value="AZE46947.1"/>
    <property type="molecule type" value="Genomic_DNA"/>
</dbReference>
<protein>
    <recommendedName>
        <fullName evidence="1">Phage tail assembly chaperone-like domain-containing protein</fullName>
    </recommendedName>
</protein>
<reference evidence="2 3" key="1">
    <citation type="submission" date="2018-03" db="EMBL/GenBank/DDBJ databases">
        <title>Diversity of phytobeneficial traits revealed by whole-genome analysis of worldwide-isolated phenazine-producing Pseudomonas spp.</title>
        <authorList>
            <person name="Biessy A."/>
            <person name="Novinscak A."/>
            <person name="Blom J."/>
            <person name="Leger G."/>
            <person name="Thomashow L.S."/>
            <person name="Cazorla F.M."/>
            <person name="Josic D."/>
            <person name="Filion M."/>
        </authorList>
    </citation>
    <scope>NUCLEOTIDE SEQUENCE [LARGE SCALE GENOMIC DNA]</scope>
    <source>
        <strain evidence="2 3">B25</strain>
    </source>
</reference>